<organism evidence="1 2">
    <name type="scientific">Aspergillus glaucus CBS 516.65</name>
    <dbReference type="NCBI Taxonomy" id="1160497"/>
    <lineage>
        <taxon>Eukaryota</taxon>
        <taxon>Fungi</taxon>
        <taxon>Dikarya</taxon>
        <taxon>Ascomycota</taxon>
        <taxon>Pezizomycotina</taxon>
        <taxon>Eurotiomycetes</taxon>
        <taxon>Eurotiomycetidae</taxon>
        <taxon>Eurotiales</taxon>
        <taxon>Aspergillaceae</taxon>
        <taxon>Aspergillus</taxon>
        <taxon>Aspergillus subgen. Aspergillus</taxon>
    </lineage>
</organism>
<sequence>MGIMHTGRMLFLVCFCRFGIVIIIVRVVAIVVCRGSPPPLNKYHAFSVTARIRFGIASNVPAPPAIPVAYIVAVD</sequence>
<dbReference type="RefSeq" id="XP_022400719.1">
    <property type="nucleotide sequence ID" value="XM_022544821.1"/>
</dbReference>
<dbReference type="VEuPathDB" id="FungiDB:ASPGLDRAFT_374535"/>
<reference evidence="2" key="1">
    <citation type="journal article" date="2017" name="Genome Biol.">
        <title>Comparative genomics reveals high biological diversity and specific adaptations in the industrially and medically important fungal genus Aspergillus.</title>
        <authorList>
            <person name="de Vries R.P."/>
            <person name="Riley R."/>
            <person name="Wiebenga A."/>
            <person name="Aguilar-Osorio G."/>
            <person name="Amillis S."/>
            <person name="Uchima C.A."/>
            <person name="Anderluh G."/>
            <person name="Asadollahi M."/>
            <person name="Askin M."/>
            <person name="Barry K."/>
            <person name="Battaglia E."/>
            <person name="Bayram O."/>
            <person name="Benocci T."/>
            <person name="Braus-Stromeyer S.A."/>
            <person name="Caldana C."/>
            <person name="Canovas D."/>
            <person name="Cerqueira G.C."/>
            <person name="Chen F."/>
            <person name="Chen W."/>
            <person name="Choi C."/>
            <person name="Clum A."/>
            <person name="Dos Santos R.A."/>
            <person name="Damasio A.R."/>
            <person name="Diallinas G."/>
            <person name="Emri T."/>
            <person name="Fekete E."/>
            <person name="Flipphi M."/>
            <person name="Freyberg S."/>
            <person name="Gallo A."/>
            <person name="Gournas C."/>
            <person name="Habgood R."/>
            <person name="Hainaut M."/>
            <person name="Harispe M.L."/>
            <person name="Henrissat B."/>
            <person name="Hilden K.S."/>
            <person name="Hope R."/>
            <person name="Hossain A."/>
            <person name="Karabika E."/>
            <person name="Karaffa L."/>
            <person name="Karanyi Z."/>
            <person name="Krasevec N."/>
            <person name="Kuo A."/>
            <person name="Kusch H."/>
            <person name="LaButti K."/>
            <person name="Lagendijk E.L."/>
            <person name="Lapidus A."/>
            <person name="Levasseur A."/>
            <person name="Lindquist E."/>
            <person name="Lipzen A."/>
            <person name="Logrieco A.F."/>
            <person name="MacCabe A."/>
            <person name="Maekelae M.R."/>
            <person name="Malavazi I."/>
            <person name="Melin P."/>
            <person name="Meyer V."/>
            <person name="Mielnichuk N."/>
            <person name="Miskei M."/>
            <person name="Molnar A.P."/>
            <person name="Mule G."/>
            <person name="Ngan C.Y."/>
            <person name="Orejas M."/>
            <person name="Orosz E."/>
            <person name="Ouedraogo J.P."/>
            <person name="Overkamp K.M."/>
            <person name="Park H.-S."/>
            <person name="Perrone G."/>
            <person name="Piumi F."/>
            <person name="Punt P.J."/>
            <person name="Ram A.F."/>
            <person name="Ramon A."/>
            <person name="Rauscher S."/>
            <person name="Record E."/>
            <person name="Riano-Pachon D.M."/>
            <person name="Robert V."/>
            <person name="Roehrig J."/>
            <person name="Ruller R."/>
            <person name="Salamov A."/>
            <person name="Salih N.S."/>
            <person name="Samson R.A."/>
            <person name="Sandor E."/>
            <person name="Sanguinetti M."/>
            <person name="Schuetze T."/>
            <person name="Sepcic K."/>
            <person name="Shelest E."/>
            <person name="Sherlock G."/>
            <person name="Sophianopoulou V."/>
            <person name="Squina F.M."/>
            <person name="Sun H."/>
            <person name="Susca A."/>
            <person name="Todd R.B."/>
            <person name="Tsang A."/>
            <person name="Unkles S.E."/>
            <person name="van de Wiele N."/>
            <person name="van Rossen-Uffink D."/>
            <person name="Oliveira J.V."/>
            <person name="Vesth T.C."/>
            <person name="Visser J."/>
            <person name="Yu J.-H."/>
            <person name="Zhou M."/>
            <person name="Andersen M.R."/>
            <person name="Archer D.B."/>
            <person name="Baker S.E."/>
            <person name="Benoit I."/>
            <person name="Brakhage A.A."/>
            <person name="Braus G.H."/>
            <person name="Fischer R."/>
            <person name="Frisvad J.C."/>
            <person name="Goldman G.H."/>
            <person name="Houbraken J."/>
            <person name="Oakley B."/>
            <person name="Pocsi I."/>
            <person name="Scazzocchio C."/>
            <person name="Seiboth B."/>
            <person name="vanKuyk P.A."/>
            <person name="Wortman J."/>
            <person name="Dyer P.S."/>
            <person name="Grigoriev I.V."/>
        </authorList>
    </citation>
    <scope>NUCLEOTIDE SEQUENCE [LARGE SCALE GENOMIC DNA]</scope>
    <source>
        <strain evidence="2">CBS 516.65</strain>
    </source>
</reference>
<dbReference type="AlphaFoldDB" id="A0A1L9VJC0"/>
<evidence type="ECO:0000313" key="2">
    <source>
        <dbReference type="Proteomes" id="UP000184300"/>
    </source>
</evidence>
<accession>A0A1L9VJC0</accession>
<name>A0A1L9VJC0_ASPGL</name>
<dbReference type="GeneID" id="34461082"/>
<protein>
    <submittedName>
        <fullName evidence="1">Uncharacterized protein</fullName>
    </submittedName>
</protein>
<dbReference type="EMBL" id="KV878898">
    <property type="protein sequence ID" value="OJJ84021.1"/>
    <property type="molecule type" value="Genomic_DNA"/>
</dbReference>
<evidence type="ECO:0000313" key="1">
    <source>
        <dbReference type="EMBL" id="OJJ84021.1"/>
    </source>
</evidence>
<gene>
    <name evidence="1" type="ORF">ASPGLDRAFT_374535</name>
</gene>
<proteinExistence type="predicted"/>
<dbReference type="Proteomes" id="UP000184300">
    <property type="component" value="Unassembled WGS sequence"/>
</dbReference>
<keyword evidence="2" id="KW-1185">Reference proteome</keyword>